<evidence type="ECO:0000313" key="2">
    <source>
        <dbReference type="EMBL" id="RIE17245.1"/>
    </source>
</evidence>
<feature type="transmembrane region" description="Helical" evidence="1">
    <location>
        <begin position="15"/>
        <end position="37"/>
    </location>
</feature>
<comment type="caution">
    <text evidence="2">The sequence shown here is derived from an EMBL/GenBank/DDBJ whole genome shotgun (WGS) entry which is preliminary data.</text>
</comment>
<name>A0A398DPV4_9BACT</name>
<evidence type="ECO:0000256" key="1">
    <source>
        <dbReference type="SAM" id="Phobius"/>
    </source>
</evidence>
<dbReference type="OrthoDB" id="5244042at2"/>
<keyword evidence="1" id="KW-1133">Transmembrane helix</keyword>
<protein>
    <submittedName>
        <fullName evidence="2">DUF4446 family protein</fullName>
    </submittedName>
</protein>
<gene>
    <name evidence="2" type="ORF">SMC1_02695</name>
</gene>
<dbReference type="AlphaFoldDB" id="A0A398DPV4"/>
<dbReference type="Pfam" id="PF14584">
    <property type="entry name" value="DUF4446"/>
    <property type="match status" value="1"/>
</dbReference>
<dbReference type="InterPro" id="IPR027981">
    <property type="entry name" value="DUF4446"/>
</dbReference>
<keyword evidence="1" id="KW-0812">Transmembrane</keyword>
<keyword evidence="3" id="KW-1185">Reference proteome</keyword>
<reference evidence="2 3" key="1">
    <citation type="submission" date="2018-09" db="EMBL/GenBank/DDBJ databases">
        <title>Discovery and Ecogenomic Context for Candidatus Cryosericales, a Global Caldiserica Order Active in Thawing Permafrost.</title>
        <authorList>
            <person name="Martinez M.A."/>
            <person name="Woodcroft B.J."/>
            <person name="Ignacio Espinoza J.C."/>
            <person name="Zayed A."/>
            <person name="Singleton C.M."/>
            <person name="Boyd J."/>
            <person name="Li Y.-F."/>
            <person name="Purvine S."/>
            <person name="Maughan H."/>
            <person name="Hodgkins S.B."/>
            <person name="Anderson D."/>
            <person name="Sederholm M."/>
            <person name="Temperton B."/>
            <person name="Saleska S.R."/>
            <person name="Tyson G.W."/>
            <person name="Rich V.I."/>
        </authorList>
    </citation>
    <scope>NUCLEOTIDE SEQUENCE [LARGE SCALE GENOMIC DNA]</scope>
    <source>
        <strain evidence="2 3">SMC1</strain>
    </source>
</reference>
<organism evidence="2 3">
    <name type="scientific">Candidatus Cryosericum septentrionale</name>
    <dbReference type="NCBI Taxonomy" id="2290913"/>
    <lineage>
        <taxon>Bacteria</taxon>
        <taxon>Pseudomonadati</taxon>
        <taxon>Caldisericota/Cryosericota group</taxon>
        <taxon>Candidatus Cryosericota</taxon>
        <taxon>Candidatus Cryosericia</taxon>
        <taxon>Candidatus Cryosericales</taxon>
        <taxon>Candidatus Cryosericaceae</taxon>
        <taxon>Candidatus Cryosericum</taxon>
    </lineage>
</organism>
<dbReference type="Proteomes" id="UP000266113">
    <property type="component" value="Unassembled WGS sequence"/>
</dbReference>
<dbReference type="EMBL" id="QXIY01000009">
    <property type="protein sequence ID" value="RIE17245.1"/>
    <property type="molecule type" value="Genomic_DNA"/>
</dbReference>
<sequence length="167" mass="18557">MEQVLQSVDIVLNTVWARLAFGVAVVAVLVIGVVLLVQWKHQCTRLAMVFGKAADPSFYAHIDTVTHAFDQQTTTQNEARAACADLEKTSHRFFDSVDIDYYDAFAGQAGKFSFSLLMLNRNGAGIILTSLTSTQGSKVYVKRIENWKSDAALSREEEELLKKNNPL</sequence>
<dbReference type="RefSeq" id="WP_119085271.1">
    <property type="nucleotide sequence ID" value="NZ_QXIY01000009.1"/>
</dbReference>
<accession>A0A398DPV4</accession>
<proteinExistence type="predicted"/>
<evidence type="ECO:0000313" key="3">
    <source>
        <dbReference type="Proteomes" id="UP000266113"/>
    </source>
</evidence>
<keyword evidence="1" id="KW-0472">Membrane</keyword>